<dbReference type="AlphaFoldDB" id="A0A8J5HMW2"/>
<dbReference type="InterPro" id="IPR044951">
    <property type="entry name" value="SPC24-like"/>
</dbReference>
<protein>
    <recommendedName>
        <fullName evidence="3">Late embryogenesis abundant protein LEA-2 subgroup domain-containing protein</fullName>
    </recommendedName>
</protein>
<dbReference type="PANTHER" id="PTHR35730:SF2">
    <property type="entry name" value="KINETOCHORE PROTEIN SPC24 HOMOLOG-RELATED"/>
    <property type="match status" value="1"/>
</dbReference>
<evidence type="ECO:0000256" key="2">
    <source>
        <dbReference type="SAM" id="Phobius"/>
    </source>
</evidence>
<keyword evidence="2" id="KW-1133">Transmembrane helix</keyword>
<feature type="domain" description="Late embryogenesis abundant protein LEA-2 subgroup" evidence="3">
    <location>
        <begin position="74"/>
        <end position="162"/>
    </location>
</feature>
<dbReference type="Pfam" id="PF03168">
    <property type="entry name" value="LEA_2"/>
    <property type="match status" value="1"/>
</dbReference>
<feature type="transmembrane region" description="Helical" evidence="2">
    <location>
        <begin position="12"/>
        <end position="36"/>
    </location>
</feature>
<dbReference type="GO" id="GO:0051983">
    <property type="term" value="P:regulation of chromosome segregation"/>
    <property type="evidence" value="ECO:0007669"/>
    <property type="project" value="InterPro"/>
</dbReference>
<keyword evidence="5" id="KW-1185">Reference proteome</keyword>
<feature type="coiled-coil region" evidence="1">
    <location>
        <begin position="302"/>
        <end position="329"/>
    </location>
</feature>
<dbReference type="InterPro" id="IPR004864">
    <property type="entry name" value="LEA_2"/>
</dbReference>
<dbReference type="Gene3D" id="3.30.160.570">
    <property type="entry name" value="Ncd80 complex, Spc24 subunit"/>
    <property type="match status" value="1"/>
</dbReference>
<keyword evidence="1" id="KW-0175">Coiled coil</keyword>
<proteinExistence type="predicted"/>
<organism evidence="4 5">
    <name type="scientific">Zingiber officinale</name>
    <name type="common">Ginger</name>
    <name type="synonym">Amomum zingiber</name>
    <dbReference type="NCBI Taxonomy" id="94328"/>
    <lineage>
        <taxon>Eukaryota</taxon>
        <taxon>Viridiplantae</taxon>
        <taxon>Streptophyta</taxon>
        <taxon>Embryophyta</taxon>
        <taxon>Tracheophyta</taxon>
        <taxon>Spermatophyta</taxon>
        <taxon>Magnoliopsida</taxon>
        <taxon>Liliopsida</taxon>
        <taxon>Zingiberales</taxon>
        <taxon>Zingiberaceae</taxon>
        <taxon>Zingiber</taxon>
    </lineage>
</organism>
<dbReference type="Proteomes" id="UP000734854">
    <property type="component" value="Unassembled WGS sequence"/>
</dbReference>
<evidence type="ECO:0000313" key="4">
    <source>
        <dbReference type="EMBL" id="KAG6519786.1"/>
    </source>
</evidence>
<evidence type="ECO:0000313" key="5">
    <source>
        <dbReference type="Proteomes" id="UP000734854"/>
    </source>
</evidence>
<keyword evidence="2" id="KW-0472">Membrane</keyword>
<comment type="caution">
    <text evidence="4">The sequence shown here is derived from an EMBL/GenBank/DDBJ whole genome shotgun (WGS) entry which is preliminary data.</text>
</comment>
<reference evidence="4 5" key="1">
    <citation type="submission" date="2020-08" db="EMBL/GenBank/DDBJ databases">
        <title>Plant Genome Project.</title>
        <authorList>
            <person name="Zhang R.-G."/>
        </authorList>
    </citation>
    <scope>NUCLEOTIDE SEQUENCE [LARGE SCALE GENOMIC DNA]</scope>
    <source>
        <tissue evidence="4">Rhizome</tissue>
    </source>
</reference>
<dbReference type="EMBL" id="JACMSC010000006">
    <property type="protein sequence ID" value="KAG6519786.1"/>
    <property type="molecule type" value="Genomic_DNA"/>
</dbReference>
<dbReference type="PANTHER" id="PTHR35730">
    <property type="entry name" value="KINETOCHORE PROTEIN SPC24 HOMOLOG-RELATED"/>
    <property type="match status" value="1"/>
</dbReference>
<name>A0A8J5HMW2_ZINOF</name>
<gene>
    <name evidence="4" type="ORF">ZIOFF_023294</name>
</gene>
<sequence length="437" mass="49230">MMDKQYAPAARCFCFPCLILSLALVSAAVFIIIFVLKPRKPSFHLHAVEMGSSDAAFSKGSNDSSTMLLLFFVAQNPNKLGIRYSSSELGLVYDSNNMGLIKVPTFFQPAHSTNVSVLVHVFFKRIDVAEIVSEHTSESSSSLGDLEIRVFGGIHVRAHIFNFQLFKTQVFLDCLISAKLTDIVLSKLFITAAKSRKFATPHTEMFNGSLYMNKMIRPETDGSGLTRIFWSAPVPPIKFELPPGGLVPRSSMASPRKRVDIQHLLSLGDDLLGVLKNKKDEEGMMKIMEGLKLLSSSCQVDANETEKSIKDYQKKIQSCKENIDRIKDGTDPDLNVIVHLVPICFNTVIRDELIDLEHQRVSIEERRDTFKKREKDLDRARNLLSMCASVTNIIPDFEDPTKISGMVVDRNKKSVKKFEYERTESPLDVCNKLWKMV</sequence>
<evidence type="ECO:0000259" key="3">
    <source>
        <dbReference type="Pfam" id="PF03168"/>
    </source>
</evidence>
<evidence type="ECO:0000256" key="1">
    <source>
        <dbReference type="SAM" id="Coils"/>
    </source>
</evidence>
<keyword evidence="2" id="KW-0812">Transmembrane</keyword>
<accession>A0A8J5HMW2</accession>